<dbReference type="PANTHER" id="PTHR31306:SF8">
    <property type="entry name" value="GLYCOSYLTRANSFERASE FAMILY 34 PROTEIN"/>
    <property type="match status" value="1"/>
</dbReference>
<dbReference type="EMBL" id="JAESVG020000009">
    <property type="protein sequence ID" value="KAG8624270.1"/>
    <property type="molecule type" value="Genomic_DNA"/>
</dbReference>
<dbReference type="Gene3D" id="3.90.550.10">
    <property type="entry name" value="Spore Coat Polysaccharide Biosynthesis Protein SpsA, Chain A"/>
    <property type="match status" value="1"/>
</dbReference>
<dbReference type="OrthoDB" id="407658at2759"/>
<dbReference type="GO" id="GO:0006487">
    <property type="term" value="P:protein N-linked glycosylation"/>
    <property type="evidence" value="ECO:0007669"/>
    <property type="project" value="TreeGrafter"/>
</dbReference>
<dbReference type="AlphaFoldDB" id="A0A8K0PA71"/>
<dbReference type="Proteomes" id="UP000809789">
    <property type="component" value="Unassembled WGS sequence"/>
</dbReference>
<comment type="similarity">
    <text evidence="1">Belongs to the glycosyltransferase 34 family.</text>
</comment>
<keyword evidence="6" id="KW-1185">Reference proteome</keyword>
<dbReference type="GO" id="GO:0000139">
    <property type="term" value="C:Golgi membrane"/>
    <property type="evidence" value="ECO:0007669"/>
    <property type="project" value="TreeGrafter"/>
</dbReference>
<keyword evidence="4" id="KW-0812">Transmembrane</keyword>
<dbReference type="GO" id="GO:0016757">
    <property type="term" value="F:glycosyltransferase activity"/>
    <property type="evidence" value="ECO:0007669"/>
    <property type="project" value="UniProtKB-KW"/>
</dbReference>
<reference evidence="5" key="1">
    <citation type="submission" date="2021-07" db="EMBL/GenBank/DDBJ databases">
        <title>Elsinoe batatas strain:CRI-CJ2 Genome sequencing and assembly.</title>
        <authorList>
            <person name="Huang L."/>
        </authorList>
    </citation>
    <scope>NUCLEOTIDE SEQUENCE</scope>
    <source>
        <strain evidence="5">CRI-CJ2</strain>
    </source>
</reference>
<evidence type="ECO:0000313" key="6">
    <source>
        <dbReference type="Proteomes" id="UP000809789"/>
    </source>
</evidence>
<evidence type="ECO:0000256" key="4">
    <source>
        <dbReference type="SAM" id="Phobius"/>
    </source>
</evidence>
<dbReference type="Pfam" id="PF05637">
    <property type="entry name" value="Glyco_transf_34"/>
    <property type="match status" value="1"/>
</dbReference>
<proteinExistence type="inferred from homology"/>
<evidence type="ECO:0000256" key="1">
    <source>
        <dbReference type="ARBA" id="ARBA00005664"/>
    </source>
</evidence>
<name>A0A8K0PA71_9PEZI</name>
<gene>
    <name evidence="5" type="ORF">KVT40_007337</name>
</gene>
<evidence type="ECO:0000256" key="2">
    <source>
        <dbReference type="ARBA" id="ARBA00022676"/>
    </source>
</evidence>
<evidence type="ECO:0008006" key="7">
    <source>
        <dbReference type="Google" id="ProtNLM"/>
    </source>
</evidence>
<accession>A0A8K0PA71</accession>
<dbReference type="InterPro" id="IPR008630">
    <property type="entry name" value="Glyco_trans_34"/>
</dbReference>
<organism evidence="5 6">
    <name type="scientific">Elsinoe batatas</name>
    <dbReference type="NCBI Taxonomy" id="2601811"/>
    <lineage>
        <taxon>Eukaryota</taxon>
        <taxon>Fungi</taxon>
        <taxon>Dikarya</taxon>
        <taxon>Ascomycota</taxon>
        <taxon>Pezizomycotina</taxon>
        <taxon>Dothideomycetes</taxon>
        <taxon>Dothideomycetidae</taxon>
        <taxon>Myriangiales</taxon>
        <taxon>Elsinoaceae</taxon>
        <taxon>Elsinoe</taxon>
    </lineage>
</organism>
<keyword evidence="4" id="KW-1133">Transmembrane helix</keyword>
<evidence type="ECO:0000313" key="5">
    <source>
        <dbReference type="EMBL" id="KAG8624270.1"/>
    </source>
</evidence>
<keyword evidence="2" id="KW-0328">Glycosyltransferase</keyword>
<comment type="caution">
    <text evidence="5">The sequence shown here is derived from an EMBL/GenBank/DDBJ whole genome shotgun (WGS) entry which is preliminary data.</text>
</comment>
<sequence>MSPKSPPVSQAAWHHKEPLWKPTRFSQSSDMYAGNRKSLLGGRGPCRALLYVFSFLFVAIFLTDMLRKGGQQSSADNLEVAKVSLITGQYQENEIVLRNHELHRRHDERFGYKHFVLTQPVIGGFWDRTVYMLSLITLELAKPENERLQWMMWYDADVTLMNPNTPLEAFLPPQDQWSHIHMLVTNDDNGLNNGVFFLRVHPWSIQLLKTVIGIEMYEGDVDLEYSEQTALELWILSDSFREHVMHVPQRWFNAKPTEWQVKMEGGSVTAELPDKELHKATLRQGDLFVHFAGLAHKTRAMEAFMMIAEEGRSDWELEFEGSELQTELISFWSGDALEEDLIVDDLITEMQQRRVYRKKHGMHATGGTGF</sequence>
<dbReference type="PANTHER" id="PTHR31306">
    <property type="entry name" value="ALPHA-1,6-MANNOSYLTRANSFERASE MNN11-RELATED"/>
    <property type="match status" value="1"/>
</dbReference>
<feature type="transmembrane region" description="Helical" evidence="4">
    <location>
        <begin position="48"/>
        <end position="66"/>
    </location>
</feature>
<evidence type="ECO:0000256" key="3">
    <source>
        <dbReference type="ARBA" id="ARBA00022679"/>
    </source>
</evidence>
<protein>
    <recommendedName>
        <fullName evidence="7">Galactosyl transferase GMA12/MNN10 family protein</fullName>
    </recommendedName>
</protein>
<keyword evidence="4" id="KW-0472">Membrane</keyword>
<dbReference type="InterPro" id="IPR029044">
    <property type="entry name" value="Nucleotide-diphossugar_trans"/>
</dbReference>
<keyword evidence="3" id="KW-0808">Transferase</keyword>